<dbReference type="EMBL" id="CACVKT020007031">
    <property type="protein sequence ID" value="CAC5404797.1"/>
    <property type="molecule type" value="Genomic_DNA"/>
</dbReference>
<evidence type="ECO:0000313" key="1">
    <source>
        <dbReference type="EMBL" id="CAC5404797.1"/>
    </source>
</evidence>
<proteinExistence type="predicted"/>
<dbReference type="Proteomes" id="UP000507470">
    <property type="component" value="Unassembled WGS sequence"/>
</dbReference>
<reference evidence="1 2" key="1">
    <citation type="submission" date="2020-06" db="EMBL/GenBank/DDBJ databases">
        <authorList>
            <person name="Li R."/>
            <person name="Bekaert M."/>
        </authorList>
    </citation>
    <scope>NUCLEOTIDE SEQUENCE [LARGE SCALE GENOMIC DNA]</scope>
    <source>
        <strain evidence="2">wild</strain>
    </source>
</reference>
<sequence length="204" mass="23520">MDTIPWTVMDNDGNMRTDKDFVLDRWKTDFEELLNENANQSFVNNGDTDYNQRDVSTLNEPITREEITSAVENAKLRKASGFDEKPAEVIKSPTAFELLYIICNGCFELGKVPDQWTTSIINPIFKPGSEDRKIPLNYRGIKLISVPSKIYCHVLNIRLNSWLDVNKVLCERNGFREKRSSEVHIHTLHTVINDRKIAIYVCLL</sequence>
<keyword evidence="2" id="KW-1185">Reference proteome</keyword>
<evidence type="ECO:0000313" key="2">
    <source>
        <dbReference type="Proteomes" id="UP000507470"/>
    </source>
</evidence>
<dbReference type="AlphaFoldDB" id="A0A6J8DAW5"/>
<protein>
    <recommendedName>
        <fullName evidence="3">Reverse transcriptase domain-containing protein</fullName>
    </recommendedName>
</protein>
<name>A0A6J8DAW5_MYTCO</name>
<accession>A0A6J8DAW5</accession>
<dbReference type="OrthoDB" id="413860at2759"/>
<dbReference type="PANTHER" id="PTHR19446">
    <property type="entry name" value="REVERSE TRANSCRIPTASES"/>
    <property type="match status" value="1"/>
</dbReference>
<evidence type="ECO:0008006" key="3">
    <source>
        <dbReference type="Google" id="ProtNLM"/>
    </source>
</evidence>
<gene>
    <name evidence="1" type="ORF">MCOR_38547</name>
</gene>
<organism evidence="1 2">
    <name type="scientific">Mytilus coruscus</name>
    <name type="common">Sea mussel</name>
    <dbReference type="NCBI Taxonomy" id="42192"/>
    <lineage>
        <taxon>Eukaryota</taxon>
        <taxon>Metazoa</taxon>
        <taxon>Spiralia</taxon>
        <taxon>Lophotrochozoa</taxon>
        <taxon>Mollusca</taxon>
        <taxon>Bivalvia</taxon>
        <taxon>Autobranchia</taxon>
        <taxon>Pteriomorphia</taxon>
        <taxon>Mytilida</taxon>
        <taxon>Mytiloidea</taxon>
        <taxon>Mytilidae</taxon>
        <taxon>Mytilinae</taxon>
        <taxon>Mytilus</taxon>
    </lineage>
</organism>